<dbReference type="RefSeq" id="XP_001486912.2">
    <property type="nucleotide sequence ID" value="XM_001486862.1"/>
</dbReference>
<organism evidence="7 8">
    <name type="scientific">Meyerozyma guilliermondii (strain ATCC 6260 / CBS 566 / DSM 6381 / JCM 1539 / NBRC 10279 / NRRL Y-324)</name>
    <name type="common">Yeast</name>
    <name type="synonym">Candida guilliermondii</name>
    <dbReference type="NCBI Taxonomy" id="294746"/>
    <lineage>
        <taxon>Eukaryota</taxon>
        <taxon>Fungi</taxon>
        <taxon>Dikarya</taxon>
        <taxon>Ascomycota</taxon>
        <taxon>Saccharomycotina</taxon>
        <taxon>Pichiomycetes</taxon>
        <taxon>Debaryomycetaceae</taxon>
        <taxon>Meyerozyma</taxon>
    </lineage>
</organism>
<feature type="domain" description="TRAM" evidence="6">
    <location>
        <begin position="131"/>
        <end position="191"/>
    </location>
</feature>
<feature type="binding site" evidence="4">
    <location>
        <position position="387"/>
    </location>
    <ligand>
        <name>S-adenosyl-L-methionine</name>
        <dbReference type="ChEBI" id="CHEBI:59789"/>
    </ligand>
</feature>
<keyword evidence="2 4" id="KW-0808">Transferase</keyword>
<dbReference type="InterPro" id="IPR002792">
    <property type="entry name" value="TRAM_dom"/>
</dbReference>
<dbReference type="GO" id="GO:0008033">
    <property type="term" value="P:tRNA processing"/>
    <property type="evidence" value="ECO:0007669"/>
    <property type="project" value="InterPro"/>
</dbReference>
<dbReference type="InterPro" id="IPR029063">
    <property type="entry name" value="SAM-dependent_MTases_sf"/>
</dbReference>
<dbReference type="SUPFAM" id="SSF53335">
    <property type="entry name" value="S-adenosyl-L-methionine-dependent methyltransferases"/>
    <property type="match status" value="1"/>
</dbReference>
<dbReference type="PANTHER" id="PTHR11061:SF30">
    <property type="entry name" value="TRNA (URACIL(54)-C(5))-METHYLTRANSFERASE"/>
    <property type="match status" value="1"/>
</dbReference>
<dbReference type="PANTHER" id="PTHR11061">
    <property type="entry name" value="RNA M5U METHYLTRANSFERASE"/>
    <property type="match status" value="1"/>
</dbReference>
<evidence type="ECO:0000259" key="6">
    <source>
        <dbReference type="Pfam" id="PF01938"/>
    </source>
</evidence>
<keyword evidence="3 4" id="KW-0949">S-adenosyl-L-methionine</keyword>
<dbReference type="OMA" id="HEQGNFR"/>
<dbReference type="PROSITE" id="PS51687">
    <property type="entry name" value="SAM_MT_RNA_M5U"/>
    <property type="match status" value="1"/>
</dbReference>
<dbReference type="GO" id="GO:0032259">
    <property type="term" value="P:methylation"/>
    <property type="evidence" value="ECO:0007669"/>
    <property type="project" value="UniProtKB-KW"/>
</dbReference>
<dbReference type="GO" id="GO:0030697">
    <property type="term" value="F:tRNA (uracil(54)-C5)-methyltransferase activity, S-adenosyl methionine-dependent"/>
    <property type="evidence" value="ECO:0007669"/>
    <property type="project" value="InterPro"/>
</dbReference>
<proteinExistence type="inferred from homology"/>
<dbReference type="InterPro" id="IPR010280">
    <property type="entry name" value="U5_MeTrfase_fam"/>
</dbReference>
<dbReference type="InterPro" id="IPR030391">
    <property type="entry name" value="MeTrfase_TrmA_CS"/>
</dbReference>
<dbReference type="AlphaFoldDB" id="A5DAI4"/>
<keyword evidence="8" id="KW-1185">Reference proteome</keyword>
<dbReference type="GeneID" id="5129301"/>
<dbReference type="InterPro" id="IPR030390">
    <property type="entry name" value="MeTrfase_TrmA_AS"/>
</dbReference>
<dbReference type="OrthoDB" id="10250660at2759"/>
<dbReference type="Gene3D" id="2.40.50.140">
    <property type="entry name" value="Nucleic acid-binding proteins"/>
    <property type="match status" value="1"/>
</dbReference>
<dbReference type="Pfam" id="PF05958">
    <property type="entry name" value="tRNA_U5-meth_tr"/>
    <property type="match status" value="1"/>
</dbReference>
<feature type="binding site" evidence="4">
    <location>
        <position position="416"/>
    </location>
    <ligand>
        <name>S-adenosyl-L-methionine</name>
        <dbReference type="ChEBI" id="CHEBI:59789"/>
    </ligand>
</feature>
<protein>
    <recommendedName>
        <fullName evidence="6">TRAM domain-containing protein</fullName>
    </recommendedName>
</protein>
<dbReference type="InterPro" id="IPR025795">
    <property type="entry name" value="tRNA_(uracil-5-)_MeTrfase"/>
</dbReference>
<dbReference type="CDD" id="cd02440">
    <property type="entry name" value="AdoMet_MTases"/>
    <property type="match status" value="1"/>
</dbReference>
<dbReference type="PROSITE" id="PS51622">
    <property type="entry name" value="SAM_MT_RNA_M5U_2"/>
    <property type="match status" value="1"/>
</dbReference>
<dbReference type="InterPro" id="IPR012340">
    <property type="entry name" value="NA-bd_OB-fold"/>
</dbReference>
<dbReference type="InParanoid" id="A5DAI4"/>
<dbReference type="Proteomes" id="UP000001997">
    <property type="component" value="Unassembled WGS sequence"/>
</dbReference>
<feature type="binding site" evidence="4">
    <location>
        <position position="439"/>
    </location>
    <ligand>
        <name>S-adenosyl-L-methionine</name>
        <dbReference type="ChEBI" id="CHEBI:59789"/>
    </ligand>
</feature>
<sequence>MKMLQSISSLDVTCSPGNIDLQPEKKAVSQMLSRVKLCRIRHSLIVRSYTTNTFAKYHAYDTRTRRTMKQARKTRVKNSSFADLAASDNIFQMEIADFLSQQALNLEVVENGSDTIEQFNNRRSRPVIQLDATVLYQTANGDGLALISKGAYLGYAETGFTVVQIPKALVGDNVKIQVKRLYRFFAEAEVIGFNTETSPLRNNDLIVCSHFDSCSGCQFQMVSYDEQLKLKQATIQKAYKFLFPDQPWSPDTFGMVVPSPLQYAYRSKLTPHYHFQRENFTNKTVPNIGFQHSSKDKGIVDIHECPLATSTVESALSEVREETQNSIMANYENEAKQKGATLFLRESLRINSQTGESSKTCLTDSKKVCTEKIGESIFQFPANEFFQVNSSILPDVVDFVRYSMSSKGIRNIVDAYCGSGFFGISLANDVKNGKVVGIEISRQAIKYATHNAKLNGLAVPQHVQFIEGTSNAIFKHESFLSAKLNPEETMVIIDPSRKGSDESFLQQLHEFGPKLIVYVSCNVFSQARDLQYFTAMSQKYTVHEVIGFDFFPQTKHVECVAVLERNYE</sequence>
<name>A5DAI4_PICGU</name>
<evidence type="ECO:0000256" key="3">
    <source>
        <dbReference type="ARBA" id="ARBA00022691"/>
    </source>
</evidence>
<evidence type="ECO:0000256" key="1">
    <source>
        <dbReference type="ARBA" id="ARBA00022603"/>
    </source>
</evidence>
<feature type="active site" evidence="5">
    <location>
        <position position="521"/>
    </location>
</feature>
<evidence type="ECO:0000256" key="5">
    <source>
        <dbReference type="PROSITE-ProRule" id="PRU10015"/>
    </source>
</evidence>
<evidence type="ECO:0000313" key="8">
    <source>
        <dbReference type="Proteomes" id="UP000001997"/>
    </source>
</evidence>
<dbReference type="STRING" id="294746.A5DAI4"/>
<dbReference type="GO" id="GO:0009451">
    <property type="term" value="P:RNA modification"/>
    <property type="evidence" value="ECO:0007669"/>
    <property type="project" value="UniProtKB-ARBA"/>
</dbReference>
<dbReference type="PROSITE" id="PS01230">
    <property type="entry name" value="TRMA_1"/>
    <property type="match status" value="1"/>
</dbReference>
<dbReference type="eggNOG" id="KOG2187">
    <property type="taxonomic scope" value="Eukaryota"/>
</dbReference>
<accession>A5DAI4</accession>
<feature type="binding site" evidence="4">
    <location>
        <position position="494"/>
    </location>
    <ligand>
        <name>S-adenosyl-L-methionine</name>
        <dbReference type="ChEBI" id="CHEBI:59789"/>
    </ligand>
</feature>
<evidence type="ECO:0000256" key="2">
    <source>
        <dbReference type="ARBA" id="ARBA00022679"/>
    </source>
</evidence>
<dbReference type="PROSITE" id="PS01231">
    <property type="entry name" value="TRMA_2"/>
    <property type="match status" value="1"/>
</dbReference>
<dbReference type="KEGG" id="pgu:PGUG_00289"/>
<gene>
    <name evidence="7" type="ORF">PGUG_00289</name>
</gene>
<reference evidence="7 8" key="1">
    <citation type="journal article" date="2009" name="Nature">
        <title>Evolution of pathogenicity and sexual reproduction in eight Candida genomes.</title>
        <authorList>
            <person name="Butler G."/>
            <person name="Rasmussen M.D."/>
            <person name="Lin M.F."/>
            <person name="Santos M.A."/>
            <person name="Sakthikumar S."/>
            <person name="Munro C.A."/>
            <person name="Rheinbay E."/>
            <person name="Grabherr M."/>
            <person name="Forche A."/>
            <person name="Reedy J.L."/>
            <person name="Agrafioti I."/>
            <person name="Arnaud M.B."/>
            <person name="Bates S."/>
            <person name="Brown A.J."/>
            <person name="Brunke S."/>
            <person name="Costanzo M.C."/>
            <person name="Fitzpatrick D.A."/>
            <person name="de Groot P.W."/>
            <person name="Harris D."/>
            <person name="Hoyer L.L."/>
            <person name="Hube B."/>
            <person name="Klis F.M."/>
            <person name="Kodira C."/>
            <person name="Lennard N."/>
            <person name="Logue M.E."/>
            <person name="Martin R."/>
            <person name="Neiman A.M."/>
            <person name="Nikolaou E."/>
            <person name="Quail M.A."/>
            <person name="Quinn J."/>
            <person name="Santos M.C."/>
            <person name="Schmitzberger F.F."/>
            <person name="Sherlock G."/>
            <person name="Shah P."/>
            <person name="Silverstein K.A."/>
            <person name="Skrzypek M.S."/>
            <person name="Soll D."/>
            <person name="Staggs R."/>
            <person name="Stansfield I."/>
            <person name="Stumpf M.P."/>
            <person name="Sudbery P.E."/>
            <person name="Srikantha T."/>
            <person name="Zeng Q."/>
            <person name="Berman J."/>
            <person name="Berriman M."/>
            <person name="Heitman J."/>
            <person name="Gow N.A."/>
            <person name="Lorenz M.C."/>
            <person name="Birren B.W."/>
            <person name="Kellis M."/>
            <person name="Cuomo C.A."/>
        </authorList>
    </citation>
    <scope>NUCLEOTIDE SEQUENCE [LARGE SCALE GENOMIC DNA]</scope>
    <source>
        <strain evidence="8">ATCC 6260 / CBS 566 / DSM 6381 / JCM 1539 / NBRC 10279 / NRRL Y-324</strain>
    </source>
</reference>
<feature type="active site" description="Nucleophile" evidence="4">
    <location>
        <position position="521"/>
    </location>
</feature>
<keyword evidence="1 4" id="KW-0489">Methyltransferase</keyword>
<evidence type="ECO:0000313" key="7">
    <source>
        <dbReference type="EMBL" id="EDK36191.2"/>
    </source>
</evidence>
<evidence type="ECO:0000256" key="4">
    <source>
        <dbReference type="PROSITE-ProRule" id="PRU01024"/>
    </source>
</evidence>
<dbReference type="EMBL" id="CH408155">
    <property type="protein sequence ID" value="EDK36191.2"/>
    <property type="molecule type" value="Genomic_DNA"/>
</dbReference>
<dbReference type="VEuPathDB" id="FungiDB:PGUG_00289"/>
<dbReference type="Gene3D" id="3.40.50.150">
    <property type="entry name" value="Vaccinia Virus protein VP39"/>
    <property type="match status" value="2"/>
</dbReference>
<dbReference type="HOGENOM" id="CLU_014689_3_2_1"/>
<dbReference type="Pfam" id="PF01938">
    <property type="entry name" value="TRAM"/>
    <property type="match status" value="1"/>
</dbReference>
<comment type="similarity">
    <text evidence="4">Belongs to the class I-like SAM-binding methyltransferase superfamily. RNA M5U methyltransferase family.</text>
</comment>